<accession>A0A365HDU6</accession>
<keyword evidence="2" id="KW-1185">Reference proteome</keyword>
<organism evidence="1 2">
    <name type="scientific">Actinomadura craniellae</name>
    <dbReference type="NCBI Taxonomy" id="2231787"/>
    <lineage>
        <taxon>Bacteria</taxon>
        <taxon>Bacillati</taxon>
        <taxon>Actinomycetota</taxon>
        <taxon>Actinomycetes</taxon>
        <taxon>Streptosporangiales</taxon>
        <taxon>Thermomonosporaceae</taxon>
        <taxon>Actinomadura</taxon>
    </lineage>
</organism>
<gene>
    <name evidence="1" type="ORF">DPM19_01300</name>
</gene>
<proteinExistence type="predicted"/>
<dbReference type="EMBL" id="QLYX01000001">
    <property type="protein sequence ID" value="RAY17281.1"/>
    <property type="molecule type" value="Genomic_DNA"/>
</dbReference>
<name>A0A365HDU6_9ACTN</name>
<dbReference type="Proteomes" id="UP000251891">
    <property type="component" value="Unassembled WGS sequence"/>
</dbReference>
<evidence type="ECO:0000313" key="2">
    <source>
        <dbReference type="Proteomes" id="UP000251891"/>
    </source>
</evidence>
<comment type="caution">
    <text evidence="1">The sequence shown here is derived from an EMBL/GenBank/DDBJ whole genome shotgun (WGS) entry which is preliminary data.</text>
</comment>
<protein>
    <submittedName>
        <fullName evidence="1">Uncharacterized protein</fullName>
    </submittedName>
</protein>
<dbReference type="OrthoDB" id="5418945at2"/>
<reference evidence="1 2" key="1">
    <citation type="submission" date="2018-06" db="EMBL/GenBank/DDBJ databases">
        <title>Actinomadura craniellae sp. nov. isolated from marine sponge Craniella sp.</title>
        <authorList>
            <person name="Li L."/>
            <person name="Xu Q.H."/>
            <person name="Lin H.W."/>
            <person name="Lu Y.H."/>
        </authorList>
    </citation>
    <scope>NUCLEOTIDE SEQUENCE [LARGE SCALE GENOMIC DNA]</scope>
    <source>
        <strain evidence="1 2">LHW63021</strain>
    </source>
</reference>
<sequence length="348" mass="38920">MASKQDFFNDREVQRLLLEHNLRVEVTARGSGEVAYEVLTQKTEHYDFAFPSGQPAADLIRSERRRRGLHTQTTRLFTSPIVLASYREYAETLVGNGAASRHSGGPGGALYYTLDTAKFVELGKQGRTWNDIGIGDHPNPDGTSITNGNRVLAHNSGVCRSNSGATYLALVAFVENGDEPVQSEAEVDRVARDVQPLITALGMPESGLWQFYVTPEGKSRGPIVVVYEHQFFAYQQEHRRRTGRTDTERVLLYPKQEFQTDPEYISLRPGAGERLGRLLLTDPALRRRMMELGFRVIDDTDATGTARLFQLLVSRGVPKPDGRTDYTRAELPEPNLLQRLVDTVGRCP</sequence>
<dbReference type="AlphaFoldDB" id="A0A365HDU6"/>
<evidence type="ECO:0000313" key="1">
    <source>
        <dbReference type="EMBL" id="RAY17281.1"/>
    </source>
</evidence>